<evidence type="ECO:0000256" key="3">
    <source>
        <dbReference type="ARBA" id="ARBA00022884"/>
    </source>
</evidence>
<comment type="function">
    <text evidence="6">One of the early assembly proteins it binds 23S rRNA. One of the proteins that surrounds the polypeptide exit tunnel on the outside of the ribosome. Forms the main docking site for trigger factor binding to the ribosome.</text>
</comment>
<dbReference type="NCBIfam" id="NF004363">
    <property type="entry name" value="PRK05738.2-4"/>
    <property type="match status" value="1"/>
</dbReference>
<dbReference type="EMBL" id="KT006968">
    <property type="protein sequence ID" value="AKQ01489.1"/>
    <property type="molecule type" value="Genomic_DNA"/>
</dbReference>
<proteinExistence type="inferred from homology"/>
<dbReference type="GO" id="GO:0006412">
    <property type="term" value="P:translation"/>
    <property type="evidence" value="ECO:0007669"/>
    <property type="project" value="UniProtKB-UniRule"/>
</dbReference>
<evidence type="ECO:0000256" key="2">
    <source>
        <dbReference type="ARBA" id="ARBA00022730"/>
    </source>
</evidence>
<keyword evidence="4 6" id="KW-0689">Ribosomal protein</keyword>
<evidence type="ECO:0000256" key="6">
    <source>
        <dbReference type="HAMAP-Rule" id="MF_01369"/>
    </source>
</evidence>
<dbReference type="HAMAP" id="MF_01369_B">
    <property type="entry name" value="Ribosomal_uL23_B"/>
    <property type="match status" value="1"/>
</dbReference>
<dbReference type="PANTHER" id="PTHR11620">
    <property type="entry name" value="60S RIBOSOMAL PROTEIN L23A"/>
    <property type="match status" value="1"/>
</dbReference>
<keyword evidence="2 6" id="KW-0699">rRNA-binding</keyword>
<keyword evidence="3 6" id="KW-0694">RNA-binding</keyword>
<dbReference type="InterPro" id="IPR012677">
    <property type="entry name" value="Nucleotide-bd_a/b_plait_sf"/>
</dbReference>
<dbReference type="AlphaFoldDB" id="A0A0H4TLR8"/>
<comment type="similarity">
    <text evidence="1 6 7">Belongs to the universal ribosomal protein uL23 family.</text>
</comment>
<comment type="subunit">
    <text evidence="6">Part of the 50S ribosomal subunit. Contacts protein L29, and trigger factor when it is bound to the ribosome.</text>
</comment>
<evidence type="ECO:0000256" key="4">
    <source>
        <dbReference type="ARBA" id="ARBA00022980"/>
    </source>
</evidence>
<protein>
    <recommendedName>
        <fullName evidence="6">Large ribosomal subunit protein uL23</fullName>
    </recommendedName>
</protein>
<dbReference type="FunFam" id="3.30.70.330:FF:000001">
    <property type="entry name" value="50S ribosomal protein L23"/>
    <property type="match status" value="1"/>
</dbReference>
<evidence type="ECO:0000256" key="7">
    <source>
        <dbReference type="RuleBase" id="RU003934"/>
    </source>
</evidence>
<dbReference type="Pfam" id="PF00276">
    <property type="entry name" value="Ribosomal_L23"/>
    <property type="match status" value="1"/>
</dbReference>
<sequence length="96" mass="11029">MRDPRTVLLRPLMTEKSMQQKEDLNAVTFQVAVDANKVEIRQAVERVFNVKVADVRTQAREGKWKRMGRFEGRRAAWKKAIVTLAPGHKIELVEGV</sequence>
<reference evidence="8" key="1">
    <citation type="journal article" date="2015" name="ISME J.">
        <title>Aquifer environment selects for microbial species cohorts in sediment and groundwater.</title>
        <authorList>
            <person name="Hug L.A."/>
            <person name="Thomas B.C."/>
            <person name="Brown C.T."/>
            <person name="Frischkorn K.R."/>
            <person name="Williams K.H."/>
            <person name="Tringe S.G."/>
            <person name="Banfield J.F."/>
        </authorList>
    </citation>
    <scope>NUCLEOTIDE SEQUENCE</scope>
</reference>
<keyword evidence="5 6" id="KW-0687">Ribonucleoprotein</keyword>
<evidence type="ECO:0000313" key="8">
    <source>
        <dbReference type="EMBL" id="AKQ01489.1"/>
    </source>
</evidence>
<dbReference type="InterPro" id="IPR013025">
    <property type="entry name" value="Ribosomal_uL23-like"/>
</dbReference>
<evidence type="ECO:0000256" key="5">
    <source>
        <dbReference type="ARBA" id="ARBA00023274"/>
    </source>
</evidence>
<dbReference type="SUPFAM" id="SSF54189">
    <property type="entry name" value="Ribosomal proteins S24e, L23 and L15e"/>
    <property type="match status" value="1"/>
</dbReference>
<dbReference type="GO" id="GO:0019843">
    <property type="term" value="F:rRNA binding"/>
    <property type="evidence" value="ECO:0007669"/>
    <property type="project" value="UniProtKB-UniRule"/>
</dbReference>
<dbReference type="NCBIfam" id="NF004359">
    <property type="entry name" value="PRK05738.1-3"/>
    <property type="match status" value="1"/>
</dbReference>
<dbReference type="PROSITE" id="PS00050">
    <property type="entry name" value="RIBOSOMAL_L23"/>
    <property type="match status" value="1"/>
</dbReference>
<dbReference type="GO" id="GO:1990904">
    <property type="term" value="C:ribonucleoprotein complex"/>
    <property type="evidence" value="ECO:0007669"/>
    <property type="project" value="UniProtKB-KW"/>
</dbReference>
<dbReference type="Gene3D" id="3.30.70.330">
    <property type="match status" value="1"/>
</dbReference>
<dbReference type="GO" id="GO:0005840">
    <property type="term" value="C:ribosome"/>
    <property type="evidence" value="ECO:0007669"/>
    <property type="project" value="UniProtKB-KW"/>
</dbReference>
<evidence type="ECO:0000256" key="1">
    <source>
        <dbReference type="ARBA" id="ARBA00006700"/>
    </source>
</evidence>
<dbReference type="GO" id="GO:0003735">
    <property type="term" value="F:structural constituent of ribosome"/>
    <property type="evidence" value="ECO:0007669"/>
    <property type="project" value="InterPro"/>
</dbReference>
<dbReference type="InterPro" id="IPR001014">
    <property type="entry name" value="Ribosomal_uL23_CS"/>
</dbReference>
<organism evidence="8">
    <name type="scientific">uncultured bacterium Rifle_16ft_4_minimus_19379</name>
    <dbReference type="NCBI Taxonomy" id="1665154"/>
    <lineage>
        <taxon>Bacteria</taxon>
        <taxon>environmental samples</taxon>
    </lineage>
</organism>
<dbReference type="InterPro" id="IPR012678">
    <property type="entry name" value="Ribosomal_uL23/eL15/eS24_sf"/>
</dbReference>
<accession>A0A0H4TLR8</accession>
<name>A0A0H4TLR8_9BACT</name>
<gene>
    <name evidence="6" type="primary">rplW</name>
</gene>